<dbReference type="Pfam" id="PF00440">
    <property type="entry name" value="TetR_N"/>
    <property type="match status" value="1"/>
</dbReference>
<dbReference type="InterPro" id="IPR009057">
    <property type="entry name" value="Homeodomain-like_sf"/>
</dbReference>
<dbReference type="PANTHER" id="PTHR43479:SF7">
    <property type="entry name" value="TETR-FAMILY TRANSCRIPTIONAL REGULATOR"/>
    <property type="match status" value="1"/>
</dbReference>
<dbReference type="Gene3D" id="1.10.357.10">
    <property type="entry name" value="Tetracycline Repressor, domain 2"/>
    <property type="match status" value="1"/>
</dbReference>
<feature type="domain" description="HTH tetR-type" evidence="3">
    <location>
        <begin position="11"/>
        <end position="71"/>
    </location>
</feature>
<protein>
    <submittedName>
        <fullName evidence="4">TetR/AcrR family transcriptional regulator</fullName>
    </submittedName>
</protein>
<dbReference type="Proteomes" id="UP001157114">
    <property type="component" value="Unassembled WGS sequence"/>
</dbReference>
<evidence type="ECO:0000313" key="4">
    <source>
        <dbReference type="EMBL" id="GLX68735.1"/>
    </source>
</evidence>
<feature type="DNA-binding region" description="H-T-H motif" evidence="2">
    <location>
        <begin position="34"/>
        <end position="53"/>
    </location>
</feature>
<dbReference type="InterPro" id="IPR050624">
    <property type="entry name" value="HTH-type_Tx_Regulator"/>
</dbReference>
<sequence>MATKVMNMRQTQTKPLLIDAFFQLIAKKDFEKITIADITKGAKVNRATFYAHFNDKYELLDYIMGSSASTAIASRTMEATEFNADTVQQLVLAVCDFYEKPNVACRASYIGLVLPQLKEKVVKELTEFLAKSLADVYTEEERNLYVPVIAQAIHEGASQWATGKIVMSEQETATKVASFIMDGFRVPERAKTY</sequence>
<evidence type="ECO:0000313" key="5">
    <source>
        <dbReference type="Proteomes" id="UP001157114"/>
    </source>
</evidence>
<name>A0ABQ6GER5_9BACL</name>
<proteinExistence type="predicted"/>
<evidence type="ECO:0000256" key="2">
    <source>
        <dbReference type="PROSITE-ProRule" id="PRU00335"/>
    </source>
</evidence>
<reference evidence="4 5" key="1">
    <citation type="submission" date="2023-03" db="EMBL/GenBank/DDBJ databases">
        <title>Draft genome sequence of the bacteria which degrade cell wall of Tricholomamatutake.</title>
        <authorList>
            <person name="Konishi Y."/>
            <person name="Fukuta Y."/>
            <person name="Shirasaka N."/>
        </authorList>
    </citation>
    <scope>NUCLEOTIDE SEQUENCE [LARGE SCALE GENOMIC DNA]</scope>
    <source>
        <strain evidence="5">mu1</strain>
    </source>
</reference>
<keyword evidence="5" id="KW-1185">Reference proteome</keyword>
<dbReference type="RefSeq" id="WP_284239474.1">
    <property type="nucleotide sequence ID" value="NZ_BSSQ01000013.1"/>
</dbReference>
<dbReference type="PROSITE" id="PS50977">
    <property type="entry name" value="HTH_TETR_2"/>
    <property type="match status" value="1"/>
</dbReference>
<gene>
    <name evidence="4" type="ORF">MU1_30800</name>
</gene>
<keyword evidence="1 2" id="KW-0238">DNA-binding</keyword>
<dbReference type="PANTHER" id="PTHR43479">
    <property type="entry name" value="ACREF/ENVCD OPERON REPRESSOR-RELATED"/>
    <property type="match status" value="1"/>
</dbReference>
<dbReference type="SUPFAM" id="SSF46689">
    <property type="entry name" value="Homeodomain-like"/>
    <property type="match status" value="1"/>
</dbReference>
<organism evidence="4 5">
    <name type="scientific">Paenibacillus glycanilyticus</name>
    <dbReference type="NCBI Taxonomy" id="126569"/>
    <lineage>
        <taxon>Bacteria</taxon>
        <taxon>Bacillati</taxon>
        <taxon>Bacillota</taxon>
        <taxon>Bacilli</taxon>
        <taxon>Bacillales</taxon>
        <taxon>Paenibacillaceae</taxon>
        <taxon>Paenibacillus</taxon>
    </lineage>
</organism>
<evidence type="ECO:0000259" key="3">
    <source>
        <dbReference type="PROSITE" id="PS50977"/>
    </source>
</evidence>
<dbReference type="EMBL" id="BSSQ01000013">
    <property type="protein sequence ID" value="GLX68735.1"/>
    <property type="molecule type" value="Genomic_DNA"/>
</dbReference>
<accession>A0ABQ6GER5</accession>
<evidence type="ECO:0000256" key="1">
    <source>
        <dbReference type="ARBA" id="ARBA00023125"/>
    </source>
</evidence>
<dbReference type="InterPro" id="IPR001647">
    <property type="entry name" value="HTH_TetR"/>
</dbReference>
<comment type="caution">
    <text evidence="4">The sequence shown here is derived from an EMBL/GenBank/DDBJ whole genome shotgun (WGS) entry which is preliminary data.</text>
</comment>